<dbReference type="InterPro" id="IPR050768">
    <property type="entry name" value="UPF0353/GerABKA_families"/>
</dbReference>
<dbReference type="Pfam" id="PF00092">
    <property type="entry name" value="VWA"/>
    <property type="match status" value="1"/>
</dbReference>
<reference evidence="7 8" key="1">
    <citation type="submission" date="2018-03" db="EMBL/GenBank/DDBJ databases">
        <title>Genomic Encyclopedia of Archaeal and Bacterial Type Strains, Phase II (KMG-II): from individual species to whole genera.</title>
        <authorList>
            <person name="Goeker M."/>
        </authorList>
    </citation>
    <scope>NUCLEOTIDE SEQUENCE [LARGE SCALE GENOMIC DNA]</scope>
    <source>
        <strain evidence="7 8">DSM 28057</strain>
    </source>
</reference>
<evidence type="ECO:0000259" key="6">
    <source>
        <dbReference type="PROSITE" id="PS50234"/>
    </source>
</evidence>
<keyword evidence="8" id="KW-1185">Reference proteome</keyword>
<keyword evidence="2 5" id="KW-0812">Transmembrane</keyword>
<dbReference type="PROSITE" id="PS50234">
    <property type="entry name" value="VWFA"/>
    <property type="match status" value="1"/>
</dbReference>
<feature type="domain" description="VWFA" evidence="6">
    <location>
        <begin position="109"/>
        <end position="300"/>
    </location>
</feature>
<dbReference type="InterPro" id="IPR002035">
    <property type="entry name" value="VWF_A"/>
</dbReference>
<feature type="transmembrane region" description="Helical" evidence="5">
    <location>
        <begin position="323"/>
        <end position="342"/>
    </location>
</feature>
<organism evidence="7 8">
    <name type="scientific">Cecembia rubra</name>
    <dbReference type="NCBI Taxonomy" id="1485585"/>
    <lineage>
        <taxon>Bacteria</taxon>
        <taxon>Pseudomonadati</taxon>
        <taxon>Bacteroidota</taxon>
        <taxon>Cytophagia</taxon>
        <taxon>Cytophagales</taxon>
        <taxon>Cyclobacteriaceae</taxon>
        <taxon>Cecembia</taxon>
    </lineage>
</organism>
<protein>
    <submittedName>
        <fullName evidence="7">Ca-activated chloride channel family protein</fullName>
    </submittedName>
</protein>
<comment type="caution">
    <text evidence="7">The sequence shown here is derived from an EMBL/GenBank/DDBJ whole genome shotgun (WGS) entry which is preliminary data.</text>
</comment>
<keyword evidence="1" id="KW-1003">Cell membrane</keyword>
<evidence type="ECO:0000313" key="8">
    <source>
        <dbReference type="Proteomes" id="UP000240708"/>
    </source>
</evidence>
<proteinExistence type="predicted"/>
<evidence type="ECO:0000256" key="2">
    <source>
        <dbReference type="ARBA" id="ARBA00022692"/>
    </source>
</evidence>
<evidence type="ECO:0000256" key="3">
    <source>
        <dbReference type="ARBA" id="ARBA00022989"/>
    </source>
</evidence>
<evidence type="ECO:0000256" key="4">
    <source>
        <dbReference type="ARBA" id="ARBA00023136"/>
    </source>
</evidence>
<dbReference type="SMART" id="SM00327">
    <property type="entry name" value="VWA"/>
    <property type="match status" value="1"/>
</dbReference>
<dbReference type="RefSeq" id="WP_106566179.1">
    <property type="nucleotide sequence ID" value="NZ_JAUVYL010000008.1"/>
</dbReference>
<name>A0A2P8E9S3_9BACT</name>
<dbReference type="OrthoDB" id="6206554at2"/>
<dbReference type="Proteomes" id="UP000240708">
    <property type="component" value="Unassembled WGS sequence"/>
</dbReference>
<dbReference type="EMBL" id="PYGF01000002">
    <property type="protein sequence ID" value="PSL06221.1"/>
    <property type="molecule type" value="Genomic_DNA"/>
</dbReference>
<gene>
    <name evidence="7" type="ORF">CLV48_10235</name>
</gene>
<keyword evidence="4 5" id="KW-0472">Membrane</keyword>
<dbReference type="InterPro" id="IPR036465">
    <property type="entry name" value="vWFA_dom_sf"/>
</dbReference>
<feature type="transmembrane region" description="Helical" evidence="5">
    <location>
        <begin position="70"/>
        <end position="92"/>
    </location>
</feature>
<evidence type="ECO:0000313" key="7">
    <source>
        <dbReference type="EMBL" id="PSL06221.1"/>
    </source>
</evidence>
<dbReference type="InterPro" id="IPR033881">
    <property type="entry name" value="vWA_BatA_type"/>
</dbReference>
<dbReference type="CDD" id="cd01467">
    <property type="entry name" value="vWA_BatA_type"/>
    <property type="match status" value="1"/>
</dbReference>
<evidence type="ECO:0000256" key="5">
    <source>
        <dbReference type="SAM" id="Phobius"/>
    </source>
</evidence>
<dbReference type="PANTHER" id="PTHR22550:SF5">
    <property type="entry name" value="LEUCINE ZIPPER PROTEIN 4"/>
    <property type="match status" value="1"/>
</dbReference>
<sequence>MNANNVADFFSFYWFSPDTFRSFEWENLWALHLLWFVPLLFTLRKFIKFLKNPVLELSLPGSISQSNPWTYLRLIPGLFFLLGTLMLIIALARPQRTNERVEQYTEGIDIMIVLDISESMDLQDFEPNRLEAAKETAIDFINGRFGDRIGMVIFSGEAYSLAPLTTDYALLTDLVKDISFNMMDAKGTAIGSALAAGTNRMRESESKSKVMILLSDGENNAGNVDPIFAAQLAAALDIKIYTIAVGKDGMVPYGVDFFGRPQMIESYLDESTLREIAEIGGGRFYRASDDNALEKIFDEIDNLEKAEIIESRYKETVDYYRSYLFWGILLFLSWLGLKSTFFNNFLLD</sequence>
<feature type="transmembrane region" description="Helical" evidence="5">
    <location>
        <begin position="28"/>
        <end position="50"/>
    </location>
</feature>
<dbReference type="AlphaFoldDB" id="A0A2P8E9S3"/>
<dbReference type="PANTHER" id="PTHR22550">
    <property type="entry name" value="SPORE GERMINATION PROTEIN"/>
    <property type="match status" value="1"/>
</dbReference>
<keyword evidence="3 5" id="KW-1133">Transmembrane helix</keyword>
<dbReference type="Gene3D" id="3.40.50.410">
    <property type="entry name" value="von Willebrand factor, type A domain"/>
    <property type="match status" value="1"/>
</dbReference>
<accession>A0A2P8E9S3</accession>
<dbReference type="SUPFAM" id="SSF53300">
    <property type="entry name" value="vWA-like"/>
    <property type="match status" value="1"/>
</dbReference>
<evidence type="ECO:0000256" key="1">
    <source>
        <dbReference type="ARBA" id="ARBA00022475"/>
    </source>
</evidence>